<proteinExistence type="predicted"/>
<dbReference type="AlphaFoldDB" id="A0A2H5FP54"/>
<sequence>MRNKANKEQFVLSVIIYLLSSVAIALPLVTITPQDYTYHDQAVASGTSLTVPYTITNNTPATLYQVMASDLPKGVTSSVCPILISGSSCTLNLTIPASLTKGHKEIRSRFKVCVRKNEGCTLVSSANQLDINILSNSTFIAISDMHVDYFKAPPITYGDDTDLTLWNYTLDKITSLIKEQSPAFIVFTGDVPAHGPWPNVNPNQAQDIMTVLTSLSGLPAISANNLPVFYAFGNNDSLVSDYGEFFDAANNRNLFYLDPTHNWPALNTNPDCSVSPTFACTYTTTLPMPPEHAEDMAHAQSQGYYSAYPLGSNVPFRLISLNSVIFSRDYLPLQAPPTPQLAEAQTEMDWLSNQLAFAEANKESVYIIMHIPVGMDAFYNSDHHDMWNTTLHLNNGLLFRDAFLALMTQYKSTIRAVVSAHTHEDELRALYPDQALMNMEVLDVGVPGVTPNHFNNPGVQVYLYDNTFQLTEAKTYYTTPNPSGWKSYSFQNDYACKKNSTLFSCVSTNILPQLPAWKLEPQPIVGNPYEMNYPVRNSGYNPSPFSSWLAILDTIQVVPIQ</sequence>
<accession>A0A2H5FP54</accession>
<dbReference type="InterPro" id="IPR004843">
    <property type="entry name" value="Calcineurin-like_PHP"/>
</dbReference>
<dbReference type="Gene3D" id="3.60.21.10">
    <property type="match status" value="2"/>
</dbReference>
<dbReference type="PANTHER" id="PTHR10340:SF34">
    <property type="entry name" value="SPHINGOMYELIN PHOSPHODIESTERASE"/>
    <property type="match status" value="1"/>
</dbReference>
<evidence type="ECO:0000313" key="4">
    <source>
        <dbReference type="EMBL" id="AUH73273.1"/>
    </source>
</evidence>
<dbReference type="RefSeq" id="WP_101900808.1">
    <property type="nucleotide sequence ID" value="NZ_CP025491.2"/>
</dbReference>
<keyword evidence="2" id="KW-0325">Glycoprotein</keyword>
<keyword evidence="5" id="KW-1185">Reference proteome</keyword>
<reference evidence="4 5" key="1">
    <citation type="submission" date="2017-12" db="EMBL/GenBank/DDBJ databases">
        <title>Legionella sainthelensi LA01-117, whole genome sequence of a clinical isolate from New Zealand.</title>
        <authorList>
            <person name="Cree S.L."/>
            <person name="Slow S."/>
            <person name="Kennedy M.A."/>
            <person name="Murdoch D.R."/>
            <person name="Biggs P.J."/>
            <person name="Anderson T."/>
        </authorList>
    </citation>
    <scope>NUCLEOTIDE SEQUENCE [LARGE SCALE GENOMIC DNA]</scope>
    <source>
        <strain evidence="4 5">LA01-117</strain>
    </source>
</reference>
<dbReference type="Proteomes" id="UP000234343">
    <property type="component" value="Chromosome"/>
</dbReference>
<dbReference type="InterPro" id="IPR029052">
    <property type="entry name" value="Metallo-depent_PP-like"/>
</dbReference>
<protein>
    <submittedName>
        <fullName evidence="4">Sphingomyelinase</fullName>
    </submittedName>
</protein>
<evidence type="ECO:0000259" key="3">
    <source>
        <dbReference type="Pfam" id="PF00149"/>
    </source>
</evidence>
<evidence type="ECO:0000256" key="1">
    <source>
        <dbReference type="ARBA" id="ARBA00022801"/>
    </source>
</evidence>
<organism evidence="4 5">
    <name type="scientific">Legionella sainthelensi</name>
    <dbReference type="NCBI Taxonomy" id="28087"/>
    <lineage>
        <taxon>Bacteria</taxon>
        <taxon>Pseudomonadati</taxon>
        <taxon>Pseudomonadota</taxon>
        <taxon>Gammaproteobacteria</taxon>
        <taxon>Legionellales</taxon>
        <taxon>Legionellaceae</taxon>
        <taxon>Legionella</taxon>
    </lineage>
</organism>
<gene>
    <name evidence="4" type="ORF">CAB17_15360</name>
</gene>
<dbReference type="PANTHER" id="PTHR10340">
    <property type="entry name" value="SPHINGOMYELIN PHOSPHODIESTERASE"/>
    <property type="match status" value="1"/>
</dbReference>
<evidence type="ECO:0000256" key="2">
    <source>
        <dbReference type="ARBA" id="ARBA00023180"/>
    </source>
</evidence>
<name>A0A2H5FP54_9GAMM</name>
<dbReference type="Pfam" id="PF00149">
    <property type="entry name" value="Metallophos"/>
    <property type="match status" value="1"/>
</dbReference>
<keyword evidence="1" id="KW-0378">Hydrolase</keyword>
<feature type="domain" description="Calcineurin-like phosphoesterase" evidence="3">
    <location>
        <begin position="138"/>
        <end position="424"/>
    </location>
</feature>
<dbReference type="SUPFAM" id="SSF56300">
    <property type="entry name" value="Metallo-dependent phosphatases"/>
    <property type="match status" value="1"/>
</dbReference>
<dbReference type="GO" id="GO:0008081">
    <property type="term" value="F:phosphoric diester hydrolase activity"/>
    <property type="evidence" value="ECO:0007669"/>
    <property type="project" value="TreeGrafter"/>
</dbReference>
<dbReference type="GO" id="GO:0005615">
    <property type="term" value="C:extracellular space"/>
    <property type="evidence" value="ECO:0007669"/>
    <property type="project" value="TreeGrafter"/>
</dbReference>
<dbReference type="KEGG" id="lsh:CAB17_15360"/>
<dbReference type="EMBL" id="CP025491">
    <property type="protein sequence ID" value="AUH73273.1"/>
    <property type="molecule type" value="Genomic_DNA"/>
</dbReference>
<evidence type="ECO:0000313" key="5">
    <source>
        <dbReference type="Proteomes" id="UP000234343"/>
    </source>
</evidence>